<feature type="transmembrane region" description="Helical" evidence="10">
    <location>
        <begin position="273"/>
        <end position="291"/>
    </location>
</feature>
<evidence type="ECO:0000256" key="1">
    <source>
        <dbReference type="ARBA" id="ARBA00004141"/>
    </source>
</evidence>
<dbReference type="PROSITE" id="PS00216">
    <property type="entry name" value="SUGAR_TRANSPORT_1"/>
    <property type="match status" value="1"/>
</dbReference>
<evidence type="ECO:0000256" key="7">
    <source>
        <dbReference type="ARBA" id="ARBA00049119"/>
    </source>
</evidence>
<dbReference type="FunFam" id="1.20.1250.20:FF:000474">
    <property type="entry name" value="Sugar transporter, putative"/>
    <property type="match status" value="1"/>
</dbReference>
<comment type="catalytic activity">
    <reaction evidence="7">
        <text>myo-inositol(out) + H(+)(out) = myo-inositol(in) + H(+)(in)</text>
        <dbReference type="Rhea" id="RHEA:60364"/>
        <dbReference type="ChEBI" id="CHEBI:15378"/>
        <dbReference type="ChEBI" id="CHEBI:17268"/>
    </reaction>
</comment>
<dbReference type="InterPro" id="IPR005829">
    <property type="entry name" value="Sugar_transporter_CS"/>
</dbReference>
<keyword evidence="5 10" id="KW-1133">Transmembrane helix</keyword>
<dbReference type="GeneID" id="25985013"/>
<dbReference type="OrthoDB" id="5290825at2759"/>
<dbReference type="AlphaFoldDB" id="J6EXM0"/>
<dbReference type="VEuPathDB" id="FungiDB:A1Q1_01499"/>
<dbReference type="InterPro" id="IPR005828">
    <property type="entry name" value="MFS_sugar_transport-like"/>
</dbReference>
<feature type="domain" description="Major facilitator superfamily (MFS) profile" evidence="11">
    <location>
        <begin position="139"/>
        <end position="580"/>
    </location>
</feature>
<dbReference type="Proteomes" id="UP000002748">
    <property type="component" value="Unassembled WGS sequence"/>
</dbReference>
<proteinExistence type="inferred from homology"/>
<dbReference type="InterPro" id="IPR036259">
    <property type="entry name" value="MFS_trans_sf"/>
</dbReference>
<dbReference type="GO" id="GO:0015798">
    <property type="term" value="P:myo-inositol transport"/>
    <property type="evidence" value="ECO:0007669"/>
    <property type="project" value="UniProtKB-ARBA"/>
</dbReference>
<dbReference type="Gene3D" id="1.20.1250.20">
    <property type="entry name" value="MFS general substrate transporter like domains"/>
    <property type="match status" value="1"/>
</dbReference>
<comment type="similarity">
    <text evidence="2 8">Belongs to the major facilitator superfamily. Sugar transporter (TC 2.A.1.1) family.</text>
</comment>
<evidence type="ECO:0000256" key="4">
    <source>
        <dbReference type="ARBA" id="ARBA00022692"/>
    </source>
</evidence>
<evidence type="ECO:0000256" key="2">
    <source>
        <dbReference type="ARBA" id="ARBA00010992"/>
    </source>
</evidence>
<dbReference type="PROSITE" id="PS50850">
    <property type="entry name" value="MFS"/>
    <property type="match status" value="1"/>
</dbReference>
<feature type="transmembrane region" description="Helical" evidence="10">
    <location>
        <begin position="557"/>
        <end position="576"/>
    </location>
</feature>
<dbReference type="SUPFAM" id="SSF103473">
    <property type="entry name" value="MFS general substrate transporter"/>
    <property type="match status" value="1"/>
</dbReference>
<reference evidence="12 13" key="1">
    <citation type="journal article" date="2012" name="Eukaryot. Cell">
        <title>Draft genome sequence of CBS 2479, the standard type strain of Trichosporon asahii.</title>
        <authorList>
            <person name="Yang R.Y."/>
            <person name="Li H.T."/>
            <person name="Zhu H."/>
            <person name="Zhou G.P."/>
            <person name="Wang M."/>
            <person name="Wang L."/>
        </authorList>
    </citation>
    <scope>NUCLEOTIDE SEQUENCE [LARGE SCALE GENOMIC DNA]</scope>
    <source>
        <strain evidence="13">ATCC 90039 / CBS 2479 / JCM 2466 / KCTC 7840 / NCYC 2677 / UAMH 7654</strain>
    </source>
</reference>
<evidence type="ECO:0000256" key="8">
    <source>
        <dbReference type="RuleBase" id="RU003346"/>
    </source>
</evidence>
<feature type="transmembrane region" description="Helical" evidence="10">
    <location>
        <begin position="232"/>
        <end position="252"/>
    </location>
</feature>
<feature type="transmembrane region" description="Helical" evidence="10">
    <location>
        <begin position="526"/>
        <end position="545"/>
    </location>
</feature>
<comment type="caution">
    <text evidence="12">The sequence shown here is derived from an EMBL/GenBank/DDBJ whole genome shotgun (WGS) entry which is preliminary data.</text>
</comment>
<sequence length="638" mass="70483">MSHTASEKGTPPSELATDKASDRQIEDAVADLNFDNKTAERSGTVGVTSEDTYNPLRRLDKPALLADVDNFVDKFGLTEHRDVFRRGALVAQRPKEYADIPELSDADKADLAFEENHMWKNLSPRLIFCGLGSNGKVGRMLRIGIAKLIVSNGANLSFPAEFGIGRTVGEPGGERDEWLVGLVNSSVYISSALVGCWISDPLNEWLGRCGEIFVTGLILIATPIASGFTQSWQALMAVRFVMGIGVGAKAATVPMYCAELSPARLRGALTMGWQLWTAFGIFLGFCANAAVKDTGMIAWRLQLGSAMIPAVPLTLGVLFCPESPRWYMKKGQMVKAWQSMLKLRRSDLQAARDLFYAYSQYAEEQKVVQGRTYVSRLTELFTIPRCRRATLAGSVVMIAQQMCGINIMAFYSSTIFKEGGYTDTQSLYASIGFGALNLVFALPSLYFIDSYGRRSLLLATFPNMAWTLLVGGLCFLIEPYDPDSEIRTGIVACFVYLFTIAYSLGEGPVPFMYCAEIFPLAQREQGMAWCVAFNFFWGSVLSLTFPRLLREFTPLGAFLFYAGLNVVAFILIFFLVPETKRLTLEEIDAVFAIPTRKFAAHQLKKTLPYLFKRYICGDKSAVCPPIVHLAEPPNGGEV</sequence>
<dbReference type="InterPro" id="IPR050814">
    <property type="entry name" value="Myo-inositol_Transporter"/>
</dbReference>
<feature type="region of interest" description="Disordered" evidence="9">
    <location>
        <begin position="1"/>
        <end position="22"/>
    </location>
</feature>
<dbReference type="RefSeq" id="XP_014180013.1">
    <property type="nucleotide sequence ID" value="XM_014324538.1"/>
</dbReference>
<evidence type="ECO:0000256" key="5">
    <source>
        <dbReference type="ARBA" id="ARBA00022989"/>
    </source>
</evidence>
<dbReference type="InterPro" id="IPR003663">
    <property type="entry name" value="Sugar/inositol_transpt"/>
</dbReference>
<dbReference type="KEGG" id="tasa:A1Q1_01499"/>
<gene>
    <name evidence="12" type="ORF">A1Q1_01499</name>
</gene>
<evidence type="ECO:0000259" key="11">
    <source>
        <dbReference type="PROSITE" id="PS50850"/>
    </source>
</evidence>
<dbReference type="HOGENOM" id="CLU_001265_43_5_1"/>
<evidence type="ECO:0000313" key="13">
    <source>
        <dbReference type="Proteomes" id="UP000002748"/>
    </source>
</evidence>
<dbReference type="InterPro" id="IPR020846">
    <property type="entry name" value="MFS_dom"/>
</dbReference>
<keyword evidence="4 10" id="KW-0812">Transmembrane</keyword>
<evidence type="ECO:0000256" key="3">
    <source>
        <dbReference type="ARBA" id="ARBA00022448"/>
    </source>
</evidence>
<keyword evidence="6 10" id="KW-0472">Membrane</keyword>
<evidence type="ECO:0000313" key="12">
    <source>
        <dbReference type="EMBL" id="EJT49404.1"/>
    </source>
</evidence>
<evidence type="ECO:0000256" key="9">
    <source>
        <dbReference type="SAM" id="MobiDB-lite"/>
    </source>
</evidence>
<dbReference type="GO" id="GO:0015791">
    <property type="term" value="P:polyol transmembrane transport"/>
    <property type="evidence" value="ECO:0007669"/>
    <property type="project" value="UniProtKB-ARBA"/>
</dbReference>
<feature type="transmembrane region" description="Helical" evidence="10">
    <location>
        <begin position="391"/>
        <end position="415"/>
    </location>
</feature>
<name>J6EXM0_TRIAS</name>
<dbReference type="GO" id="GO:0016020">
    <property type="term" value="C:membrane"/>
    <property type="evidence" value="ECO:0007669"/>
    <property type="project" value="UniProtKB-SubCell"/>
</dbReference>
<protein>
    <recommendedName>
        <fullName evidence="11">Major facilitator superfamily (MFS) profile domain-containing protein</fullName>
    </recommendedName>
</protein>
<evidence type="ECO:0000256" key="6">
    <source>
        <dbReference type="ARBA" id="ARBA00023136"/>
    </source>
</evidence>
<accession>J6EXM0</accession>
<dbReference type="NCBIfam" id="TIGR00879">
    <property type="entry name" value="SP"/>
    <property type="match status" value="1"/>
</dbReference>
<dbReference type="PROSITE" id="PS00217">
    <property type="entry name" value="SUGAR_TRANSPORT_2"/>
    <property type="match status" value="1"/>
</dbReference>
<evidence type="ECO:0000256" key="10">
    <source>
        <dbReference type="SAM" id="Phobius"/>
    </source>
</evidence>
<feature type="transmembrane region" description="Helical" evidence="10">
    <location>
        <begin position="455"/>
        <end position="480"/>
    </location>
</feature>
<dbReference type="Pfam" id="PF00083">
    <property type="entry name" value="Sugar_tr"/>
    <property type="match status" value="1"/>
</dbReference>
<dbReference type="EMBL" id="ALBS01000172">
    <property type="protein sequence ID" value="EJT49404.1"/>
    <property type="molecule type" value="Genomic_DNA"/>
</dbReference>
<feature type="transmembrane region" description="Helical" evidence="10">
    <location>
        <begin position="486"/>
        <end position="505"/>
    </location>
</feature>
<dbReference type="PRINTS" id="PR00171">
    <property type="entry name" value="SUGRTRNSPORT"/>
</dbReference>
<dbReference type="PANTHER" id="PTHR48020">
    <property type="entry name" value="PROTON MYO-INOSITOL COTRANSPORTER"/>
    <property type="match status" value="1"/>
</dbReference>
<feature type="transmembrane region" description="Helical" evidence="10">
    <location>
        <begin position="427"/>
        <end position="448"/>
    </location>
</feature>
<dbReference type="GO" id="GO:0022857">
    <property type="term" value="F:transmembrane transporter activity"/>
    <property type="evidence" value="ECO:0007669"/>
    <property type="project" value="InterPro"/>
</dbReference>
<comment type="subcellular location">
    <subcellularLocation>
        <location evidence="1">Membrane</location>
        <topology evidence="1">Multi-pass membrane protein</topology>
    </subcellularLocation>
</comment>
<keyword evidence="3 8" id="KW-0813">Transport</keyword>
<organism evidence="12 13">
    <name type="scientific">Trichosporon asahii var. asahii (strain ATCC 90039 / CBS 2479 / JCM 2466 / KCTC 7840 / NBRC 103889/ NCYC 2677 / UAMH 7654)</name>
    <name type="common">Yeast</name>
    <dbReference type="NCBI Taxonomy" id="1186058"/>
    <lineage>
        <taxon>Eukaryota</taxon>
        <taxon>Fungi</taxon>
        <taxon>Dikarya</taxon>
        <taxon>Basidiomycota</taxon>
        <taxon>Agaricomycotina</taxon>
        <taxon>Tremellomycetes</taxon>
        <taxon>Trichosporonales</taxon>
        <taxon>Trichosporonaceae</taxon>
        <taxon>Trichosporon</taxon>
    </lineage>
</organism>
<dbReference type="PANTHER" id="PTHR48020:SF4">
    <property type="entry name" value="SYMPORT, PUTATIVE (AFU_ORTHOLOGUE AFUA_3G11790)-RELATED"/>
    <property type="match status" value="1"/>
</dbReference>